<reference evidence="9 10" key="1">
    <citation type="submission" date="2019-06" db="EMBL/GenBank/DDBJ databases">
        <title>Sequencing the genomes of 1000 actinobacteria strains.</title>
        <authorList>
            <person name="Klenk H.-P."/>
        </authorList>
    </citation>
    <scope>NUCLEOTIDE SEQUENCE [LARGE SCALE GENOMIC DNA]</scope>
    <source>
        <strain evidence="9 10">DSM 12335</strain>
    </source>
</reference>
<dbReference type="PANTHER" id="PTHR11236:SF18">
    <property type="entry name" value="AMINODEOXYCHORISMATE SYNTHASE"/>
    <property type="match status" value="1"/>
</dbReference>
<dbReference type="InterPro" id="IPR005802">
    <property type="entry name" value="ADC_synth_comp_1"/>
</dbReference>
<dbReference type="Pfam" id="PF04715">
    <property type="entry name" value="Anth_synt_I_N"/>
    <property type="match status" value="1"/>
</dbReference>
<dbReference type="GO" id="GO:0046820">
    <property type="term" value="F:4-amino-4-deoxychorismate synthase activity"/>
    <property type="evidence" value="ECO:0007669"/>
    <property type="project" value="UniProtKB-EC"/>
</dbReference>
<keyword evidence="4" id="KW-0315">Glutamine amidotransferase</keyword>
<feature type="region of interest" description="Disordered" evidence="5">
    <location>
        <begin position="412"/>
        <end position="440"/>
    </location>
</feature>
<dbReference type="NCBIfam" id="TIGR00566">
    <property type="entry name" value="trpG_papA"/>
    <property type="match status" value="1"/>
</dbReference>
<dbReference type="NCBIfam" id="TIGR00553">
    <property type="entry name" value="pabB"/>
    <property type="match status" value="1"/>
</dbReference>
<evidence type="ECO:0000256" key="3">
    <source>
        <dbReference type="ARBA" id="ARBA00022679"/>
    </source>
</evidence>
<dbReference type="OrthoDB" id="3518032at2"/>
<proteinExistence type="inferred from homology"/>
<dbReference type="CDD" id="cd01743">
    <property type="entry name" value="GATase1_Anthranilate_Synthase"/>
    <property type="match status" value="1"/>
</dbReference>
<comment type="caution">
    <text evidence="9">The sequence shown here is derived from an EMBL/GenBank/DDBJ whole genome shotgun (WGS) entry which is preliminary data.</text>
</comment>
<dbReference type="GO" id="GO:0009396">
    <property type="term" value="P:folic acid-containing compound biosynthetic process"/>
    <property type="evidence" value="ECO:0007669"/>
    <property type="project" value="InterPro"/>
</dbReference>
<feature type="domain" description="Glutamine amidotransferase" evidence="6">
    <location>
        <begin position="7"/>
        <end position="190"/>
    </location>
</feature>
<evidence type="ECO:0000313" key="9">
    <source>
        <dbReference type="EMBL" id="TQL49755.1"/>
    </source>
</evidence>
<dbReference type="InterPro" id="IPR006221">
    <property type="entry name" value="TrpG/PapA_dom"/>
</dbReference>
<dbReference type="Proteomes" id="UP000319516">
    <property type="component" value="Unassembled WGS sequence"/>
</dbReference>
<feature type="domain" description="Anthranilate synthase component I N-terminal" evidence="8">
    <location>
        <begin position="244"/>
        <end position="383"/>
    </location>
</feature>
<organism evidence="9 10">
    <name type="scientific">Ornithinicoccus hortensis</name>
    <dbReference type="NCBI Taxonomy" id="82346"/>
    <lineage>
        <taxon>Bacteria</taxon>
        <taxon>Bacillati</taxon>
        <taxon>Actinomycetota</taxon>
        <taxon>Actinomycetes</taxon>
        <taxon>Micrococcales</taxon>
        <taxon>Intrasporangiaceae</taxon>
        <taxon>Ornithinicoccus</taxon>
    </lineage>
</organism>
<dbReference type="Gene3D" id="3.40.50.880">
    <property type="match status" value="1"/>
</dbReference>
<sequence>MERGRVLLIDNVDSFTFNIADLLHRVLGRPPVVWGHDHPASAEDLRGFAAIVVGPGPGRPQHAADMGLSDLALRQREVPVLGICLGHQGLAHLAGDEVVELAEPMHGRVGTVEHDGSGLFEGVPSPFRVVRYHSLEVRPAPASPLRVTARTREDGCVMGLADPGARRWGVQFHPESVLSEHGDRVVANFLRLAGVPVETDPQGGAVATGDVLDTRTPQVSGSRAVEMGVCSVPGPVDPWLLHNRLVGGSASSFWLDSSAGAAQGAAAVPAARFSVIGDAGGPLSCEVTHRVGTGSTVRREGLPEERLPGRLLDTLDTLLARWELVGTRPRLPFGFRPGLVGYLGYELKAETDGSAAHPSPHPDAWLVFADRAVVIDHHTDEVYAVYLHDPATRAVQQAWADDVRALVSSIRGQTSGVTPPDGPDGPDGPGVPGTDPAHDAGAADVVAGLRHTESAYRDLIARCQKEIRAGESYEICLTNTVTWPHEVDPAAAYRALRSISPVPFGAWLRRPGLDVVGSSPERFLALDADGRVEARPIKGTRPRDPDPARDAALAHDLATAVKDRAENLMIVDLLRHDLHRVCRSGSVHVPELFAVESYATVHQLVSTIRGTLAPGKDALDLVASCFPGGSMTGAPKVRTMELLDGFEDGPRGVYSGVIGWFGLDGAMDLSIVIRTATVVQGRAEFGIGGAITALSDPAEEFAETLHKARALGAALSLAHPGQEAPGQAVAE</sequence>
<comment type="similarity">
    <text evidence="1">In the C-terminal section; belongs to the anthranilate synthase component I family.</text>
</comment>
<dbReference type="Pfam" id="PF00425">
    <property type="entry name" value="Chorismate_bind"/>
    <property type="match status" value="1"/>
</dbReference>
<dbReference type="InterPro" id="IPR017926">
    <property type="entry name" value="GATASE"/>
</dbReference>
<dbReference type="Pfam" id="PF00117">
    <property type="entry name" value="GATase"/>
    <property type="match status" value="1"/>
</dbReference>
<dbReference type="GO" id="GO:0000162">
    <property type="term" value="P:L-tryptophan biosynthetic process"/>
    <property type="evidence" value="ECO:0007669"/>
    <property type="project" value="TreeGrafter"/>
</dbReference>
<dbReference type="GO" id="GO:0008153">
    <property type="term" value="P:4-aminobenzoate biosynthetic process"/>
    <property type="evidence" value="ECO:0007669"/>
    <property type="project" value="TreeGrafter"/>
</dbReference>
<dbReference type="AlphaFoldDB" id="A0A542YNR6"/>
<evidence type="ECO:0000256" key="2">
    <source>
        <dbReference type="ARBA" id="ARBA00013139"/>
    </source>
</evidence>
<name>A0A542YNR6_9MICO</name>
<evidence type="ECO:0000313" key="10">
    <source>
        <dbReference type="Proteomes" id="UP000319516"/>
    </source>
</evidence>
<gene>
    <name evidence="9" type="ORF">FB467_0846</name>
</gene>
<evidence type="ECO:0000259" key="7">
    <source>
        <dbReference type="Pfam" id="PF00425"/>
    </source>
</evidence>
<feature type="domain" description="Chorismate-utilising enzyme C-terminal" evidence="7">
    <location>
        <begin position="454"/>
        <end position="707"/>
    </location>
</feature>
<evidence type="ECO:0000256" key="1">
    <source>
        <dbReference type="ARBA" id="ARBA00005970"/>
    </source>
</evidence>
<dbReference type="PRINTS" id="PR00096">
    <property type="entry name" value="GATASE"/>
</dbReference>
<dbReference type="InterPro" id="IPR015890">
    <property type="entry name" value="Chorismate_C"/>
</dbReference>
<dbReference type="SUPFAM" id="SSF52317">
    <property type="entry name" value="Class I glutamine amidotransferase-like"/>
    <property type="match status" value="1"/>
</dbReference>
<dbReference type="EC" id="2.6.1.85" evidence="2"/>
<keyword evidence="3" id="KW-0808">Transferase</keyword>
<dbReference type="Gene3D" id="3.60.120.10">
    <property type="entry name" value="Anthranilate synthase"/>
    <property type="match status" value="1"/>
</dbReference>
<keyword evidence="10" id="KW-1185">Reference proteome</keyword>
<evidence type="ECO:0000256" key="5">
    <source>
        <dbReference type="SAM" id="MobiDB-lite"/>
    </source>
</evidence>
<dbReference type="PRINTS" id="PR00097">
    <property type="entry name" value="ANTSNTHASEII"/>
</dbReference>
<dbReference type="PROSITE" id="PS51273">
    <property type="entry name" value="GATASE_TYPE_1"/>
    <property type="match status" value="1"/>
</dbReference>
<dbReference type="EMBL" id="VFOP01000001">
    <property type="protein sequence ID" value="TQL49755.1"/>
    <property type="molecule type" value="Genomic_DNA"/>
</dbReference>
<dbReference type="InterPro" id="IPR029062">
    <property type="entry name" value="Class_I_gatase-like"/>
</dbReference>
<protein>
    <recommendedName>
        <fullName evidence="2">aminodeoxychorismate synthase</fullName>
        <ecNumber evidence="2">2.6.1.85</ecNumber>
    </recommendedName>
</protein>
<dbReference type="PANTHER" id="PTHR11236">
    <property type="entry name" value="AMINOBENZOATE/ANTHRANILATE SYNTHASE"/>
    <property type="match status" value="1"/>
</dbReference>
<evidence type="ECO:0000256" key="4">
    <source>
        <dbReference type="ARBA" id="ARBA00022962"/>
    </source>
</evidence>
<dbReference type="InterPro" id="IPR006805">
    <property type="entry name" value="Anth_synth_I_N"/>
</dbReference>
<evidence type="ECO:0000259" key="6">
    <source>
        <dbReference type="Pfam" id="PF00117"/>
    </source>
</evidence>
<dbReference type="GO" id="GO:0005737">
    <property type="term" value="C:cytoplasm"/>
    <property type="evidence" value="ECO:0007669"/>
    <property type="project" value="TreeGrafter"/>
</dbReference>
<dbReference type="InterPro" id="IPR005801">
    <property type="entry name" value="ADC_synthase"/>
</dbReference>
<dbReference type="InterPro" id="IPR019999">
    <property type="entry name" value="Anth_synth_I-like"/>
</dbReference>
<evidence type="ECO:0000259" key="8">
    <source>
        <dbReference type="Pfam" id="PF04715"/>
    </source>
</evidence>
<dbReference type="RefSeq" id="WP_141783973.1">
    <property type="nucleotide sequence ID" value="NZ_BAAAIK010000003.1"/>
</dbReference>
<accession>A0A542YNR6</accession>
<dbReference type="SUPFAM" id="SSF56322">
    <property type="entry name" value="ADC synthase"/>
    <property type="match status" value="1"/>
</dbReference>